<dbReference type="InterPro" id="IPR037523">
    <property type="entry name" value="VOC_core"/>
</dbReference>
<dbReference type="InterPro" id="IPR029068">
    <property type="entry name" value="Glyas_Bleomycin-R_OHBP_Dase"/>
</dbReference>
<name>A0A848K7L9_9NOCA</name>
<reference evidence="2 3" key="2">
    <citation type="submission" date="2020-06" db="EMBL/GenBank/DDBJ databases">
        <title>Antribacter stalactiti gen. nov., sp. nov., a new member of the family Nacardiaceae isolated from a cave.</title>
        <authorList>
            <person name="Kim I.S."/>
        </authorList>
    </citation>
    <scope>NUCLEOTIDE SEQUENCE [LARGE SCALE GENOMIC DNA]</scope>
    <source>
        <strain evidence="2 3">YC2-7</strain>
    </source>
</reference>
<keyword evidence="2" id="KW-0560">Oxidoreductase</keyword>
<dbReference type="AlphaFoldDB" id="A0A848K7L9"/>
<sequence length="161" mass="17030">MSRVQLALNVDDLGTAVEFYSKLFDSQPAKLKEGYANFAIAEPPLKLVLIENPGKGGSINHLGVEVDSSAKVHSEISRFTDAGLFTQEEIGTTCCFATQDKVWITGPAGEKWEVYTVLADAETFGTTPDLLSADPTGGCACDSTTTTAEAQGAEVATSCCR</sequence>
<proteinExistence type="predicted"/>
<evidence type="ECO:0000313" key="3">
    <source>
        <dbReference type="Proteomes" id="UP000535543"/>
    </source>
</evidence>
<dbReference type="GO" id="GO:0051213">
    <property type="term" value="F:dioxygenase activity"/>
    <property type="evidence" value="ECO:0007669"/>
    <property type="project" value="UniProtKB-KW"/>
</dbReference>
<dbReference type="InterPro" id="IPR004360">
    <property type="entry name" value="Glyas_Fos-R_dOase_dom"/>
</dbReference>
<dbReference type="InterPro" id="IPR052393">
    <property type="entry name" value="Cadmium-induced_rsp"/>
</dbReference>
<keyword evidence="3" id="KW-1185">Reference proteome</keyword>
<dbReference type="SUPFAM" id="SSF54593">
    <property type="entry name" value="Glyoxalase/Bleomycin resistance protein/Dihydroxybiphenyl dioxygenase"/>
    <property type="match status" value="1"/>
</dbReference>
<evidence type="ECO:0000313" key="2">
    <source>
        <dbReference type="EMBL" id="NMN94985.1"/>
    </source>
</evidence>
<dbReference type="PANTHER" id="PTHR41294:SF1">
    <property type="entry name" value="CADMIUM-INDUCED PROTEIN CADI"/>
    <property type="match status" value="1"/>
</dbReference>
<feature type="domain" description="VOC" evidence="1">
    <location>
        <begin position="2"/>
        <end position="117"/>
    </location>
</feature>
<dbReference type="Gene3D" id="3.10.180.10">
    <property type="entry name" value="2,3-Dihydroxybiphenyl 1,2-Dioxygenase, domain 1"/>
    <property type="match status" value="1"/>
</dbReference>
<protein>
    <submittedName>
        <fullName evidence="2">Glyoxalase/bleomycin resistance/dioxygenase family protein</fullName>
    </submittedName>
</protein>
<dbReference type="PANTHER" id="PTHR41294">
    <property type="entry name" value="CADMIUM-INDUCED PROTEIN CADI"/>
    <property type="match status" value="1"/>
</dbReference>
<dbReference type="Proteomes" id="UP000535543">
    <property type="component" value="Unassembled WGS sequence"/>
</dbReference>
<dbReference type="PROSITE" id="PS51819">
    <property type="entry name" value="VOC"/>
    <property type="match status" value="1"/>
</dbReference>
<dbReference type="NCBIfam" id="NF041414">
    <property type="entry name" value="ArsI_CadI_VOC"/>
    <property type="match status" value="1"/>
</dbReference>
<dbReference type="Pfam" id="PF00903">
    <property type="entry name" value="Glyoxalase"/>
    <property type="match status" value="1"/>
</dbReference>
<comment type="caution">
    <text evidence="2">The sequence shown here is derived from an EMBL/GenBank/DDBJ whole genome shotgun (WGS) entry which is preliminary data.</text>
</comment>
<organism evidence="2 3">
    <name type="scientific">Antrihabitans stalactiti</name>
    <dbReference type="NCBI Taxonomy" id="2584121"/>
    <lineage>
        <taxon>Bacteria</taxon>
        <taxon>Bacillati</taxon>
        <taxon>Actinomycetota</taxon>
        <taxon>Actinomycetes</taxon>
        <taxon>Mycobacteriales</taxon>
        <taxon>Nocardiaceae</taxon>
        <taxon>Antrihabitans</taxon>
    </lineage>
</organism>
<reference evidence="2 3" key="1">
    <citation type="submission" date="2019-05" db="EMBL/GenBank/DDBJ databases">
        <authorList>
            <person name="Lee S.D."/>
        </authorList>
    </citation>
    <scope>NUCLEOTIDE SEQUENCE [LARGE SCALE GENOMIC DNA]</scope>
    <source>
        <strain evidence="2 3">YC2-7</strain>
    </source>
</reference>
<dbReference type="RefSeq" id="WP_169585693.1">
    <property type="nucleotide sequence ID" value="NZ_VCQU01000002.1"/>
</dbReference>
<dbReference type="InterPro" id="IPR049789">
    <property type="entry name" value="ArsI/CadI-like"/>
</dbReference>
<gene>
    <name evidence="2" type="ORF">FGL95_08055</name>
</gene>
<dbReference type="EMBL" id="VCQU01000002">
    <property type="protein sequence ID" value="NMN94985.1"/>
    <property type="molecule type" value="Genomic_DNA"/>
</dbReference>
<dbReference type="GO" id="GO:0046686">
    <property type="term" value="P:response to cadmium ion"/>
    <property type="evidence" value="ECO:0007669"/>
    <property type="project" value="TreeGrafter"/>
</dbReference>
<keyword evidence="2" id="KW-0223">Dioxygenase</keyword>
<accession>A0A848K7L9</accession>
<evidence type="ECO:0000259" key="1">
    <source>
        <dbReference type="PROSITE" id="PS51819"/>
    </source>
</evidence>